<reference evidence="2 3" key="1">
    <citation type="journal article" date="2016" name="Int. J. Syst. Evol. Microbiol.">
        <title>Nocardioides albidus sp. nov., an actinobacterium isolated from garden soil.</title>
        <authorList>
            <person name="Singh H."/>
            <person name="Du J."/>
            <person name="Trinh H."/>
            <person name="Won K."/>
            <person name="Yang J.E."/>
            <person name="Yin C."/>
            <person name="Kook M."/>
            <person name="Yi T.H."/>
        </authorList>
    </citation>
    <scope>NUCLEOTIDE SEQUENCE [LARGE SCALE GENOMIC DNA]</scope>
    <source>
        <strain evidence="2 3">CCTCC AB 2015297</strain>
    </source>
</reference>
<dbReference type="SMART" id="SM00507">
    <property type="entry name" value="HNHc"/>
    <property type="match status" value="1"/>
</dbReference>
<keyword evidence="2" id="KW-0378">Hydrolase</keyword>
<gene>
    <name evidence="2" type="ORF">FHP29_10385</name>
</gene>
<keyword evidence="3" id="KW-1185">Reference proteome</keyword>
<keyword evidence="2" id="KW-0540">Nuclease</keyword>
<dbReference type="InterPro" id="IPR003615">
    <property type="entry name" value="HNH_nuc"/>
</dbReference>
<name>A0A5C4VXC8_9ACTN</name>
<accession>A0A5C4VXC8</accession>
<dbReference type="GO" id="GO:0004519">
    <property type="term" value="F:endonuclease activity"/>
    <property type="evidence" value="ECO:0007669"/>
    <property type="project" value="UniProtKB-KW"/>
</dbReference>
<sequence length="134" mass="15452">MRSCLGCGKQLTKRSQKVYCSMDCGQSHRRVVLTAEWLRSGNAVAASRRDHYIRRYLLDAQDGCCEICGIVEEWNDQPLVFVLDHIDGDAANNHRDNLRMVCPNCDSQLPTFKSRNRGKGRHFRRERYANGQSY</sequence>
<dbReference type="RefSeq" id="WP_139622797.1">
    <property type="nucleotide sequence ID" value="NZ_VDMP01000023.1"/>
</dbReference>
<comment type="caution">
    <text evidence="2">The sequence shown here is derived from an EMBL/GenBank/DDBJ whole genome shotgun (WGS) entry which is preliminary data.</text>
</comment>
<proteinExistence type="predicted"/>
<evidence type="ECO:0000313" key="3">
    <source>
        <dbReference type="Proteomes" id="UP000313231"/>
    </source>
</evidence>
<feature type="domain" description="HNH nuclease" evidence="1">
    <location>
        <begin position="52"/>
        <end position="107"/>
    </location>
</feature>
<dbReference type="AlphaFoldDB" id="A0A5C4VXC8"/>
<evidence type="ECO:0000313" key="2">
    <source>
        <dbReference type="EMBL" id="TNM40451.1"/>
    </source>
</evidence>
<organism evidence="2 3">
    <name type="scientific">Nocardioides albidus</name>
    <dbReference type="NCBI Taxonomy" id="1517589"/>
    <lineage>
        <taxon>Bacteria</taxon>
        <taxon>Bacillati</taxon>
        <taxon>Actinomycetota</taxon>
        <taxon>Actinomycetes</taxon>
        <taxon>Propionibacteriales</taxon>
        <taxon>Nocardioidaceae</taxon>
        <taxon>Nocardioides</taxon>
    </lineage>
</organism>
<dbReference type="CDD" id="cd00085">
    <property type="entry name" value="HNHc"/>
    <property type="match status" value="1"/>
</dbReference>
<dbReference type="EMBL" id="VDMP01000023">
    <property type="protein sequence ID" value="TNM40451.1"/>
    <property type="molecule type" value="Genomic_DNA"/>
</dbReference>
<keyword evidence="2" id="KW-0255">Endonuclease</keyword>
<dbReference type="OrthoDB" id="2085958at2"/>
<evidence type="ECO:0000259" key="1">
    <source>
        <dbReference type="SMART" id="SM00507"/>
    </source>
</evidence>
<protein>
    <submittedName>
        <fullName evidence="2">HNH endonuclease</fullName>
    </submittedName>
</protein>
<dbReference type="Proteomes" id="UP000313231">
    <property type="component" value="Unassembled WGS sequence"/>
</dbReference>